<feature type="compositionally biased region" description="Polar residues" evidence="12">
    <location>
        <begin position="169"/>
        <end position="181"/>
    </location>
</feature>
<dbReference type="Gene3D" id="1.10.246.20">
    <property type="entry name" value="Coactivator CBP, KIX domain"/>
    <property type="match status" value="1"/>
</dbReference>
<sequence>EDRIFAVVSCAIALLIFHSNFVTVFLHFPVNFHAENLLKIMSEDNSWRTPSFRQNVVAKINEAIQSSGMNTTKSSIEMENHVFVKARNKDEYLSFVARLILHVREMNTKNKMQGSCAGEVNNTSGMPDPINALQNLASQGSRPQQQMMGMGGPQGAGGPMGGPGGPQGSNIPASNLLQTLTQQQAPMQGMQQMQNQRPGGGGPGPMQNQMGGGGQMGMGMGGMNQGGGGGPPGPGGMPMGPGMNAGVGPGGGPGGPGGPGPMQMNPGGIQGQPGQMGQMGGMGQMGMNPGMSQAQMGNAMTPVSMSQAGGMGPQGGGPMGGPMNAGPMGGMGPMGPGMMGPMTTGANVVMQPNQQGGMNPAITTQGGGMGPNAGQMNPAQLVGMQQMARKGPEMMMTQQGGVFPGVRSVTPNQFLRQSPSPSVPSPASMGQPHQQGMVPSPAMVPSPSPQSMAQGPPRSMGVMSQSPSSTLNTPGQASVYSPLNPQEDLLYREKYRQLTKYIEPLKRMIARMVNDKNNGNLQKMNKLLEILCNPNQRIPLETLLKCEKALEKMDFKTNVLGPVSAQGANAKEHPINNPLLEAVSANLQNPIGNHTLQRTFRPCLEALFGPDIKNLPPPAKQARLSSPEEPPAATSGPEIPHTLQGEIARLDQKFKINLDPSAQMGTKTIKLVCCLDDKYLPCVPPVCVSIPEDYPKTGPTCNLLEQEYNATPFLVAIQKALTARISKLPRDFTLSHLLDSWELSVRQACAPVQVKPSQTTVLLGI</sequence>
<evidence type="ECO:0000259" key="15">
    <source>
        <dbReference type="Pfam" id="PF21539"/>
    </source>
</evidence>
<dbReference type="PANTHER" id="PTHR31804">
    <property type="entry name" value="MEDIATOR OF RNA POLYMERASE II TRANSCRIPTION SUBUNIT 15"/>
    <property type="match status" value="1"/>
</dbReference>
<feature type="compositionally biased region" description="Polar residues" evidence="12">
    <location>
        <begin position="462"/>
        <end position="482"/>
    </location>
</feature>
<feature type="region of interest" description="Disordered" evidence="12">
    <location>
        <begin position="138"/>
        <end position="267"/>
    </location>
</feature>
<dbReference type="Pfam" id="PF09606">
    <property type="entry name" value="Med15_N"/>
    <property type="match status" value="1"/>
</dbReference>
<feature type="region of interest" description="Disordered" evidence="12">
    <location>
        <begin position="407"/>
        <end position="482"/>
    </location>
</feature>
<evidence type="ECO:0000256" key="2">
    <source>
        <dbReference type="ARBA" id="ARBA00009807"/>
    </source>
</evidence>
<proteinExistence type="inferred from homology"/>
<gene>
    <name evidence="11" type="primary">MED15</name>
</gene>
<dbReference type="Proteomes" id="UP000092461">
    <property type="component" value="Unassembled WGS sequence"/>
</dbReference>
<comment type="similarity">
    <text evidence="2 11">Belongs to the Mediator complex subunit 15 family.</text>
</comment>
<evidence type="ECO:0000256" key="12">
    <source>
        <dbReference type="SAM" id="MobiDB-lite"/>
    </source>
</evidence>
<dbReference type="InterPro" id="IPR019087">
    <property type="entry name" value="Med15_N"/>
</dbReference>
<comment type="function">
    <text evidence="9 11">Component of the Mediator complex, a coactivator involved in the regulated transcription of nearly all RNA polymerase II-dependent genes. Mediator functions as a bridge to convey information from gene-specific regulatory proteins to the basal RNA polymerase II transcription machinery. Mediator is recruited to promoters by direct interactions with regulatory proteins and serves as a scaffold for the assembly of a functional preinitiation complex with RNA polymerase II and the general transcription factors.</text>
</comment>
<dbReference type="InterPro" id="IPR048385">
    <property type="entry name" value="Med15_central"/>
</dbReference>
<comment type="subunit">
    <text evidence="3 11">Component of the Mediator complex.</text>
</comment>
<dbReference type="Pfam" id="PF21538">
    <property type="entry name" value="Med15_M"/>
    <property type="match status" value="1"/>
</dbReference>
<evidence type="ECO:0000259" key="14">
    <source>
        <dbReference type="Pfam" id="PF21538"/>
    </source>
</evidence>
<evidence type="ECO:0000256" key="8">
    <source>
        <dbReference type="ARBA" id="ARBA00023242"/>
    </source>
</evidence>
<dbReference type="VEuPathDB" id="VectorBase:LLOJ003483"/>
<feature type="compositionally biased region" description="Gly residues" evidence="12">
    <location>
        <begin position="198"/>
        <end position="257"/>
    </location>
</feature>
<evidence type="ECO:0000256" key="3">
    <source>
        <dbReference type="ARBA" id="ARBA00011837"/>
    </source>
</evidence>
<dbReference type="GO" id="GO:0005634">
    <property type="term" value="C:nucleus"/>
    <property type="evidence" value="ECO:0007669"/>
    <property type="project" value="UniProtKB-SubCell"/>
</dbReference>
<feature type="domain" description="ARC105/Med15 mediator subunit central" evidence="14">
    <location>
        <begin position="487"/>
        <end position="605"/>
    </location>
</feature>
<dbReference type="PANTHER" id="PTHR31804:SF3">
    <property type="entry name" value="MEDIATOR OF RNA POLYMERASE II TRANSCRIPTION SUBUNIT 15"/>
    <property type="match status" value="1"/>
</dbReference>
<dbReference type="AlphaFoldDB" id="A0A1B0GI07"/>
<comment type="subcellular location">
    <subcellularLocation>
        <location evidence="1 11">Nucleus</location>
    </subcellularLocation>
</comment>
<feature type="compositionally biased region" description="Low complexity" evidence="12">
    <location>
        <begin position="182"/>
        <end position="197"/>
    </location>
</feature>
<keyword evidence="7 11" id="KW-0804">Transcription</keyword>
<feature type="compositionally biased region" description="Gly residues" evidence="12">
    <location>
        <begin position="149"/>
        <end position="167"/>
    </location>
</feature>
<protein>
    <recommendedName>
        <fullName evidence="4 11">Mediator of RNA polymerase II transcription subunit 15</fullName>
    </recommendedName>
    <alternativeName>
        <fullName evidence="10 11">Mediator complex subunit 15</fullName>
    </alternativeName>
</protein>
<evidence type="ECO:0000256" key="4">
    <source>
        <dbReference type="ARBA" id="ARBA00019613"/>
    </source>
</evidence>
<dbReference type="FunFam" id="1.10.246.20:FF:000002">
    <property type="entry name" value="Mediator of RNA polymerase II transcription subunit 15"/>
    <property type="match status" value="1"/>
</dbReference>
<dbReference type="Pfam" id="PF21539">
    <property type="entry name" value="Med15_C"/>
    <property type="match status" value="1"/>
</dbReference>
<evidence type="ECO:0000259" key="13">
    <source>
        <dbReference type="Pfam" id="PF09606"/>
    </source>
</evidence>
<dbReference type="InterPro" id="IPR036529">
    <property type="entry name" value="KIX_dom_sf"/>
</dbReference>
<feature type="region of interest" description="Disordered" evidence="12">
    <location>
        <begin position="615"/>
        <end position="639"/>
    </location>
</feature>
<name>A0A1B0GI07_LUTLO</name>
<dbReference type="InterPro" id="IPR048386">
    <property type="entry name" value="Med15_C"/>
</dbReference>
<evidence type="ECO:0000256" key="10">
    <source>
        <dbReference type="ARBA" id="ARBA00032016"/>
    </source>
</evidence>
<evidence type="ECO:0000256" key="6">
    <source>
        <dbReference type="ARBA" id="ARBA00023159"/>
    </source>
</evidence>
<evidence type="ECO:0000256" key="9">
    <source>
        <dbReference type="ARBA" id="ARBA00025687"/>
    </source>
</evidence>
<evidence type="ECO:0000313" key="16">
    <source>
        <dbReference type="EnsemblMetazoa" id="LLOJ003483-PA"/>
    </source>
</evidence>
<organism evidence="16 17">
    <name type="scientific">Lutzomyia longipalpis</name>
    <name type="common">Sand fly</name>
    <dbReference type="NCBI Taxonomy" id="7200"/>
    <lineage>
        <taxon>Eukaryota</taxon>
        <taxon>Metazoa</taxon>
        <taxon>Ecdysozoa</taxon>
        <taxon>Arthropoda</taxon>
        <taxon>Hexapoda</taxon>
        <taxon>Insecta</taxon>
        <taxon>Pterygota</taxon>
        <taxon>Neoptera</taxon>
        <taxon>Endopterygota</taxon>
        <taxon>Diptera</taxon>
        <taxon>Nematocera</taxon>
        <taxon>Psychodoidea</taxon>
        <taxon>Psychodidae</taxon>
        <taxon>Lutzomyia</taxon>
        <taxon>Lutzomyia</taxon>
    </lineage>
</organism>
<dbReference type="GO" id="GO:0006355">
    <property type="term" value="P:regulation of DNA-templated transcription"/>
    <property type="evidence" value="ECO:0007669"/>
    <property type="project" value="InterPro"/>
</dbReference>
<accession>A0A1B0GI07</accession>
<evidence type="ECO:0000256" key="7">
    <source>
        <dbReference type="ARBA" id="ARBA00023163"/>
    </source>
</evidence>
<dbReference type="EnsemblMetazoa" id="LLOJ003483-RA">
    <property type="protein sequence ID" value="LLOJ003483-PA"/>
    <property type="gene ID" value="LLOJ003483"/>
</dbReference>
<keyword evidence="5 11" id="KW-0805">Transcription regulation</keyword>
<evidence type="ECO:0000256" key="11">
    <source>
        <dbReference type="RuleBase" id="RU364148"/>
    </source>
</evidence>
<dbReference type="VEuPathDB" id="VectorBase:LLONM1_007766"/>
<evidence type="ECO:0000313" key="17">
    <source>
        <dbReference type="Proteomes" id="UP000092461"/>
    </source>
</evidence>
<keyword evidence="17" id="KW-1185">Reference proteome</keyword>
<keyword evidence="6 11" id="KW-0010">Activator</keyword>
<dbReference type="EMBL" id="AJWK01011136">
    <property type="status" value="NOT_ANNOTATED_CDS"/>
    <property type="molecule type" value="Genomic_DNA"/>
</dbReference>
<evidence type="ECO:0000256" key="5">
    <source>
        <dbReference type="ARBA" id="ARBA00023015"/>
    </source>
</evidence>
<feature type="domain" description="ARC105/Med15 mediator subunit C-terminal" evidence="15">
    <location>
        <begin position="639"/>
        <end position="747"/>
    </location>
</feature>
<feature type="domain" description="Mediator of RNA polymerase II transcription subunit 15 N-terminal" evidence="13">
    <location>
        <begin position="43"/>
        <end position="113"/>
    </location>
</feature>
<reference evidence="16" key="1">
    <citation type="submission" date="2020-05" db="UniProtKB">
        <authorList>
            <consortium name="EnsemblMetazoa"/>
        </authorList>
    </citation>
    <scope>IDENTIFICATION</scope>
    <source>
        <strain evidence="16">Jacobina</strain>
    </source>
</reference>
<dbReference type="GO" id="GO:0003712">
    <property type="term" value="F:transcription coregulator activity"/>
    <property type="evidence" value="ECO:0007669"/>
    <property type="project" value="InterPro"/>
</dbReference>
<keyword evidence="8 11" id="KW-0539">Nucleus</keyword>
<evidence type="ECO:0000256" key="1">
    <source>
        <dbReference type="ARBA" id="ARBA00004123"/>
    </source>
</evidence>